<proteinExistence type="predicted"/>
<accession>A0A195B704</accession>
<dbReference type="EMBL" id="KQ976574">
    <property type="protein sequence ID" value="KYM80298.1"/>
    <property type="molecule type" value="Genomic_DNA"/>
</dbReference>
<sequence length="114" mass="12997">MCEIAVGALVAHERHAPPKLPGTLVRLVSPLYSTPPRFHPVYIVPPGARCSDGRRSIRHDRLEKTCRLIHFSTIFTFLFDCSADLTYTRQYQLHEIRLPGLCEGDREVKLVITK</sequence>
<dbReference type="AlphaFoldDB" id="A0A195B704"/>
<protein>
    <submittedName>
        <fullName evidence="1">Uncharacterized protein</fullName>
    </submittedName>
</protein>
<name>A0A195B704_9HYME</name>
<gene>
    <name evidence="1" type="ORF">ALC53_09392</name>
</gene>
<evidence type="ECO:0000313" key="2">
    <source>
        <dbReference type="Proteomes" id="UP000078540"/>
    </source>
</evidence>
<keyword evidence="2" id="KW-1185">Reference proteome</keyword>
<reference evidence="1 2" key="1">
    <citation type="submission" date="2015-09" db="EMBL/GenBank/DDBJ databases">
        <title>Atta colombica WGS genome.</title>
        <authorList>
            <person name="Nygaard S."/>
            <person name="Hu H."/>
            <person name="Boomsma J."/>
            <person name="Zhang G."/>
        </authorList>
    </citation>
    <scope>NUCLEOTIDE SEQUENCE [LARGE SCALE GENOMIC DNA]</scope>
    <source>
        <strain evidence="1">Treedump-2</strain>
        <tissue evidence="1">Whole body</tissue>
    </source>
</reference>
<organism evidence="1 2">
    <name type="scientific">Atta colombica</name>
    <dbReference type="NCBI Taxonomy" id="520822"/>
    <lineage>
        <taxon>Eukaryota</taxon>
        <taxon>Metazoa</taxon>
        <taxon>Ecdysozoa</taxon>
        <taxon>Arthropoda</taxon>
        <taxon>Hexapoda</taxon>
        <taxon>Insecta</taxon>
        <taxon>Pterygota</taxon>
        <taxon>Neoptera</taxon>
        <taxon>Endopterygota</taxon>
        <taxon>Hymenoptera</taxon>
        <taxon>Apocrita</taxon>
        <taxon>Aculeata</taxon>
        <taxon>Formicoidea</taxon>
        <taxon>Formicidae</taxon>
        <taxon>Myrmicinae</taxon>
        <taxon>Atta</taxon>
    </lineage>
</organism>
<dbReference type="Proteomes" id="UP000078540">
    <property type="component" value="Unassembled WGS sequence"/>
</dbReference>
<evidence type="ECO:0000313" key="1">
    <source>
        <dbReference type="EMBL" id="KYM80298.1"/>
    </source>
</evidence>